<dbReference type="Proteomes" id="UP000822476">
    <property type="component" value="Unassembled WGS sequence"/>
</dbReference>
<keyword evidence="1" id="KW-0812">Transmembrane</keyword>
<keyword evidence="1" id="KW-0472">Membrane</keyword>
<keyword evidence="1" id="KW-1133">Transmembrane helix</keyword>
<gene>
    <name evidence="2" type="ORF">EG68_09358</name>
</gene>
<protein>
    <submittedName>
        <fullName evidence="2">Uncharacterized protein</fullName>
    </submittedName>
</protein>
<evidence type="ECO:0000313" key="3">
    <source>
        <dbReference type="Proteomes" id="UP000822476"/>
    </source>
</evidence>
<dbReference type="AlphaFoldDB" id="A0A8S9YN65"/>
<evidence type="ECO:0000256" key="1">
    <source>
        <dbReference type="SAM" id="Phobius"/>
    </source>
</evidence>
<reference evidence="2" key="1">
    <citation type="submission" date="2019-07" db="EMBL/GenBank/DDBJ databases">
        <title>Annotation for the trematode Paragonimus miyazaki's.</title>
        <authorList>
            <person name="Choi Y.-J."/>
        </authorList>
    </citation>
    <scope>NUCLEOTIDE SEQUENCE</scope>
    <source>
        <strain evidence="2">Japan</strain>
    </source>
</reference>
<keyword evidence="3" id="KW-1185">Reference proteome</keyword>
<dbReference type="EMBL" id="JTDE01004928">
    <property type="protein sequence ID" value="KAF7252206.1"/>
    <property type="molecule type" value="Genomic_DNA"/>
</dbReference>
<organism evidence="2 3">
    <name type="scientific">Paragonimus skrjabini miyazakii</name>
    <dbReference type="NCBI Taxonomy" id="59628"/>
    <lineage>
        <taxon>Eukaryota</taxon>
        <taxon>Metazoa</taxon>
        <taxon>Spiralia</taxon>
        <taxon>Lophotrochozoa</taxon>
        <taxon>Platyhelminthes</taxon>
        <taxon>Trematoda</taxon>
        <taxon>Digenea</taxon>
        <taxon>Plagiorchiida</taxon>
        <taxon>Troglotremata</taxon>
        <taxon>Troglotrematidae</taxon>
        <taxon>Paragonimus</taxon>
    </lineage>
</organism>
<dbReference type="OrthoDB" id="414175at2759"/>
<feature type="transmembrane region" description="Helical" evidence="1">
    <location>
        <begin position="28"/>
        <end position="49"/>
    </location>
</feature>
<name>A0A8S9YN65_9TREM</name>
<accession>A0A8S9YN65</accession>
<sequence>MVCYTSAGSFRLMSCFSMLFKHQRLQSCFMNFYICFLLYIFVRLSYLGACANALGIPLIDSRGINGQRHFFSNSPFKIMASKGMKAGFRFLHPDKPNDCCAEHPISFHYIEPHEIYFLDYLVHAAHSLSTE</sequence>
<comment type="caution">
    <text evidence="2">The sequence shown here is derived from an EMBL/GenBank/DDBJ whole genome shotgun (WGS) entry which is preliminary data.</text>
</comment>
<proteinExistence type="predicted"/>
<evidence type="ECO:0000313" key="2">
    <source>
        <dbReference type="EMBL" id="KAF7252206.1"/>
    </source>
</evidence>